<dbReference type="OrthoDB" id="3268389at2759"/>
<evidence type="ECO:0000313" key="1">
    <source>
        <dbReference type="EMBL" id="OCH83618.1"/>
    </source>
</evidence>
<dbReference type="EMBL" id="KV722927">
    <property type="protein sequence ID" value="OCH83618.1"/>
    <property type="molecule type" value="Genomic_DNA"/>
</dbReference>
<protein>
    <submittedName>
        <fullName evidence="1">Uncharacterized protein</fullName>
    </submittedName>
</protein>
<gene>
    <name evidence="1" type="ORF">OBBRIDRAFT_808868</name>
</gene>
<name>A0A8E2AGB2_9APHY</name>
<dbReference type="Proteomes" id="UP000250043">
    <property type="component" value="Unassembled WGS sequence"/>
</dbReference>
<dbReference type="AlphaFoldDB" id="A0A8E2AGB2"/>
<proteinExistence type="predicted"/>
<reference evidence="1 2" key="1">
    <citation type="submission" date="2016-07" db="EMBL/GenBank/DDBJ databases">
        <title>Draft genome of the white-rot fungus Obba rivulosa 3A-2.</title>
        <authorList>
            <consortium name="DOE Joint Genome Institute"/>
            <person name="Miettinen O."/>
            <person name="Riley R."/>
            <person name="Acob R."/>
            <person name="Barry K."/>
            <person name="Cullen D."/>
            <person name="De Vries R."/>
            <person name="Hainaut M."/>
            <person name="Hatakka A."/>
            <person name="Henrissat B."/>
            <person name="Hilden K."/>
            <person name="Kuo R."/>
            <person name="Labutti K."/>
            <person name="Lipzen A."/>
            <person name="Makela M.R."/>
            <person name="Sandor L."/>
            <person name="Spatafora J.W."/>
            <person name="Grigoriev I.V."/>
            <person name="Hibbett D.S."/>
        </authorList>
    </citation>
    <scope>NUCLEOTIDE SEQUENCE [LARGE SCALE GENOMIC DNA]</scope>
    <source>
        <strain evidence="1 2">3A-2</strain>
    </source>
</reference>
<evidence type="ECO:0000313" key="2">
    <source>
        <dbReference type="Proteomes" id="UP000250043"/>
    </source>
</evidence>
<accession>A0A8E2AGB2</accession>
<sequence>MSHWEPPLLGPLDTERRQSHVAFPMTVPLAIETLFHEHVSETIPAYEEVITDLGHAATLLGLLLNDARIRSEYKSVENLKRLLEKNEKLQEELKNSWGRNDFMRLQSFAFWYTASSAPEITKGRARGTVINTEVQTLTVAWTSRYNGVLHKLLCNNIHEAFRHGKRRPFGNFASLINCSGSGKSRMMKQLQELIASIPFNIRRTDSGSKAHTVIIMRDSHTVIYEEVVTKHQDSRASSKATLQTEVRGALIRLLKNMDQLVPESARREQSGRVKLVCSFDEADVLALQEVPRNAAEGNLYDALCSSLDVFRGLPIFFVFLSTNSQVALLAPPKSR</sequence>
<feature type="non-terminal residue" evidence="1">
    <location>
        <position position="1"/>
    </location>
</feature>
<organism evidence="1 2">
    <name type="scientific">Obba rivulosa</name>
    <dbReference type="NCBI Taxonomy" id="1052685"/>
    <lineage>
        <taxon>Eukaryota</taxon>
        <taxon>Fungi</taxon>
        <taxon>Dikarya</taxon>
        <taxon>Basidiomycota</taxon>
        <taxon>Agaricomycotina</taxon>
        <taxon>Agaricomycetes</taxon>
        <taxon>Polyporales</taxon>
        <taxon>Gelatoporiaceae</taxon>
        <taxon>Obba</taxon>
    </lineage>
</organism>
<keyword evidence="2" id="KW-1185">Reference proteome</keyword>